<sequence>MATPEFILSLREKIGHDQLWLPGVSVVVVDPEGRFLLGRRTDTDQWAVVSGIPEPGEQPAAAALRECQEETGVTPEILAVTSVEAEEPMAFTNGDRCVFMSINFIGRVDAEAAESAHVGDDESTDVAWFAPDELPAGLRRSAVSRIEAARAWLADPSAGARFRL</sequence>
<protein>
    <submittedName>
        <fullName evidence="4">NUDIX hydrolase</fullName>
    </submittedName>
</protein>
<dbReference type="Gene3D" id="3.90.79.10">
    <property type="entry name" value="Nucleoside Triphosphate Pyrophosphohydrolase"/>
    <property type="match status" value="1"/>
</dbReference>
<dbReference type="InterPro" id="IPR015797">
    <property type="entry name" value="NUDIX_hydrolase-like_dom_sf"/>
</dbReference>
<dbReference type="OrthoDB" id="9814308at2"/>
<name>A0A0X8JE26_ACTRD</name>
<evidence type="ECO:0000259" key="3">
    <source>
        <dbReference type="PROSITE" id="PS51462"/>
    </source>
</evidence>
<dbReference type="PROSITE" id="PS51462">
    <property type="entry name" value="NUDIX"/>
    <property type="match status" value="1"/>
</dbReference>
<feature type="domain" description="Nudix hydrolase" evidence="3">
    <location>
        <begin position="19"/>
        <end position="155"/>
    </location>
</feature>
<dbReference type="EMBL" id="CP014228">
    <property type="protein sequence ID" value="AMD87135.1"/>
    <property type="molecule type" value="Genomic_DNA"/>
</dbReference>
<dbReference type="SUPFAM" id="SSF55811">
    <property type="entry name" value="Nudix"/>
    <property type="match status" value="1"/>
</dbReference>
<reference evidence="5" key="1">
    <citation type="submission" date="2016-02" db="EMBL/GenBank/DDBJ databases">
        <authorList>
            <person name="Holder M.E."/>
            <person name="Ajami N.J."/>
            <person name="Petrosino J.F."/>
        </authorList>
    </citation>
    <scope>NUCLEOTIDE SEQUENCE [LARGE SCALE GENOMIC DNA]</scope>
    <source>
        <strain evidence="5">CCUG 36733</strain>
    </source>
</reference>
<dbReference type="AlphaFoldDB" id="A0A0X8JE26"/>
<comment type="cofactor">
    <cofactor evidence="1">
        <name>Mg(2+)</name>
        <dbReference type="ChEBI" id="CHEBI:18420"/>
    </cofactor>
</comment>
<dbReference type="InterPro" id="IPR000086">
    <property type="entry name" value="NUDIX_hydrolase_dom"/>
</dbReference>
<dbReference type="GO" id="GO:0016787">
    <property type="term" value="F:hydrolase activity"/>
    <property type="evidence" value="ECO:0007669"/>
    <property type="project" value="UniProtKB-KW"/>
</dbReference>
<dbReference type="RefSeq" id="WP_067941491.1">
    <property type="nucleotide sequence ID" value="NZ_CP014228.1"/>
</dbReference>
<organism evidence="4 5">
    <name type="scientific">Actinomyces radicidentis</name>
    <dbReference type="NCBI Taxonomy" id="111015"/>
    <lineage>
        <taxon>Bacteria</taxon>
        <taxon>Bacillati</taxon>
        <taxon>Actinomycetota</taxon>
        <taxon>Actinomycetes</taxon>
        <taxon>Actinomycetales</taxon>
        <taxon>Actinomycetaceae</taxon>
        <taxon>Actinomyces</taxon>
    </lineage>
</organism>
<dbReference type="PANTHER" id="PTHR43046">
    <property type="entry name" value="GDP-MANNOSE MANNOSYL HYDROLASE"/>
    <property type="match status" value="1"/>
</dbReference>
<accession>A0A0X8JE26</accession>
<dbReference type="PANTHER" id="PTHR43046:SF16">
    <property type="entry name" value="ADP-RIBOSE PYROPHOSPHATASE YJHB-RELATED"/>
    <property type="match status" value="1"/>
</dbReference>
<keyword evidence="2 4" id="KW-0378">Hydrolase</keyword>
<evidence type="ECO:0000313" key="5">
    <source>
        <dbReference type="Proteomes" id="UP000065220"/>
    </source>
</evidence>
<evidence type="ECO:0000256" key="2">
    <source>
        <dbReference type="ARBA" id="ARBA00022801"/>
    </source>
</evidence>
<gene>
    <name evidence="4" type="ORF">AXF14_05445</name>
</gene>
<keyword evidence="5" id="KW-1185">Reference proteome</keyword>
<dbReference type="CDD" id="cd18879">
    <property type="entry name" value="NUDIX_Hydrolase"/>
    <property type="match status" value="1"/>
</dbReference>
<evidence type="ECO:0000256" key="1">
    <source>
        <dbReference type="ARBA" id="ARBA00001946"/>
    </source>
</evidence>
<dbReference type="KEGG" id="ard:AXF14_05445"/>
<dbReference type="Proteomes" id="UP000065220">
    <property type="component" value="Chromosome"/>
</dbReference>
<proteinExistence type="predicted"/>
<evidence type="ECO:0000313" key="4">
    <source>
        <dbReference type="EMBL" id="AMD87135.1"/>
    </source>
</evidence>
<dbReference type="Pfam" id="PF00293">
    <property type="entry name" value="NUDIX"/>
    <property type="match status" value="1"/>
</dbReference>